<gene>
    <name evidence="15" type="ORF">FRZ44_14750</name>
</gene>
<feature type="domain" description="Thioredoxin" evidence="14">
    <location>
        <begin position="8"/>
        <end position="161"/>
    </location>
</feature>
<dbReference type="GO" id="GO:0034599">
    <property type="term" value="P:cellular response to oxidative stress"/>
    <property type="evidence" value="ECO:0007669"/>
    <property type="project" value="TreeGrafter"/>
</dbReference>
<dbReference type="SUPFAM" id="SSF52833">
    <property type="entry name" value="Thioredoxin-like"/>
    <property type="match status" value="1"/>
</dbReference>
<reference evidence="15 16" key="1">
    <citation type="submission" date="2019-08" db="EMBL/GenBank/DDBJ databases">
        <title>Hyperibacter terrae gen. nov., sp. nov. and Hyperibacter viscosus sp. nov., two new members in the family Rhodospirillaceae isolated from the rhizosphere of Hypericum perforatum.</title>
        <authorList>
            <person name="Noviana Z."/>
        </authorList>
    </citation>
    <scope>NUCLEOTIDE SEQUENCE [LARGE SCALE GENOMIC DNA]</scope>
    <source>
        <strain evidence="15 16">R5913</strain>
    </source>
</reference>
<accession>A0A5J6MFH0</accession>
<dbReference type="Proteomes" id="UP000326202">
    <property type="component" value="Chromosome"/>
</dbReference>
<evidence type="ECO:0000256" key="11">
    <source>
        <dbReference type="ARBA" id="ARBA00042639"/>
    </source>
</evidence>
<dbReference type="KEGG" id="htq:FRZ44_14750"/>
<evidence type="ECO:0000256" key="13">
    <source>
        <dbReference type="PIRSR" id="PIRSR000239-1"/>
    </source>
</evidence>
<evidence type="ECO:0000256" key="6">
    <source>
        <dbReference type="ARBA" id="ARBA00023002"/>
    </source>
</evidence>
<dbReference type="RefSeq" id="WP_151176571.1">
    <property type="nucleotide sequence ID" value="NZ_CP042906.1"/>
</dbReference>
<dbReference type="GO" id="GO:0008379">
    <property type="term" value="F:thioredoxin peroxidase activity"/>
    <property type="evidence" value="ECO:0007669"/>
    <property type="project" value="TreeGrafter"/>
</dbReference>
<dbReference type="Pfam" id="PF00578">
    <property type="entry name" value="AhpC-TSA"/>
    <property type="match status" value="1"/>
</dbReference>
<dbReference type="NCBIfam" id="NF006960">
    <property type="entry name" value="PRK09437.1"/>
    <property type="match status" value="1"/>
</dbReference>
<evidence type="ECO:0000256" key="7">
    <source>
        <dbReference type="ARBA" id="ARBA00023157"/>
    </source>
</evidence>
<evidence type="ECO:0000256" key="4">
    <source>
        <dbReference type="ARBA" id="ARBA00022559"/>
    </source>
</evidence>
<dbReference type="EC" id="1.11.1.24" evidence="3"/>
<evidence type="ECO:0000256" key="2">
    <source>
        <dbReference type="ARBA" id="ARBA00011245"/>
    </source>
</evidence>
<proteinExistence type="inferred from homology"/>
<evidence type="ECO:0000256" key="3">
    <source>
        <dbReference type="ARBA" id="ARBA00013017"/>
    </source>
</evidence>
<dbReference type="GO" id="GO:0045454">
    <property type="term" value="P:cell redox homeostasis"/>
    <property type="evidence" value="ECO:0007669"/>
    <property type="project" value="TreeGrafter"/>
</dbReference>
<keyword evidence="4" id="KW-0575">Peroxidase</keyword>
<name>A0A5J6MFH0_9PROT</name>
<dbReference type="InterPro" id="IPR000866">
    <property type="entry name" value="AhpC/TSA"/>
</dbReference>
<comment type="similarity">
    <text evidence="10">Belongs to the peroxiredoxin family. BCP/PrxQ subfamily.</text>
</comment>
<evidence type="ECO:0000256" key="10">
    <source>
        <dbReference type="ARBA" id="ARBA00038489"/>
    </source>
</evidence>
<dbReference type="AlphaFoldDB" id="A0A5J6MFH0"/>
<keyword evidence="6" id="KW-0560">Oxidoreductase</keyword>
<keyword evidence="5" id="KW-0049">Antioxidant</keyword>
<keyword evidence="16" id="KW-1185">Reference proteome</keyword>
<keyword evidence="8" id="KW-0676">Redox-active center</keyword>
<sequence length="162" mass="17985">MAKTPAELKEGDKAPVFTIPADDGSEISLPKLKGKPVVLYFYPKDDTPGCTAEACSFRDNLPKFGKIEAEVIGISRDSVASHQKFKKKHDLNFKLGSDNCGEVTEAYGVWVEKSMYGRKYMGIERATFLIDAKGVIRHIWRKVKVPGHSEEVLKALKELKAG</sequence>
<dbReference type="InterPro" id="IPR050924">
    <property type="entry name" value="Peroxiredoxin_BCP/PrxQ"/>
</dbReference>
<evidence type="ECO:0000313" key="16">
    <source>
        <dbReference type="Proteomes" id="UP000326202"/>
    </source>
</evidence>
<feature type="active site" description="Cysteine sulfenic acid (-SOH) intermediate; for peroxidase activity" evidence="13">
    <location>
        <position position="50"/>
    </location>
</feature>
<dbReference type="InterPro" id="IPR013766">
    <property type="entry name" value="Thioredoxin_domain"/>
</dbReference>
<evidence type="ECO:0000256" key="12">
    <source>
        <dbReference type="ARBA" id="ARBA00049091"/>
    </source>
</evidence>
<evidence type="ECO:0000259" key="14">
    <source>
        <dbReference type="PROSITE" id="PS51352"/>
    </source>
</evidence>
<dbReference type="PIRSF" id="PIRSF000239">
    <property type="entry name" value="AHPC"/>
    <property type="match status" value="1"/>
</dbReference>
<evidence type="ECO:0000256" key="9">
    <source>
        <dbReference type="ARBA" id="ARBA00032824"/>
    </source>
</evidence>
<evidence type="ECO:0000256" key="8">
    <source>
        <dbReference type="ARBA" id="ARBA00023284"/>
    </source>
</evidence>
<evidence type="ECO:0000256" key="1">
    <source>
        <dbReference type="ARBA" id="ARBA00003330"/>
    </source>
</evidence>
<dbReference type="EMBL" id="CP042906">
    <property type="protein sequence ID" value="QEX16183.1"/>
    <property type="molecule type" value="Genomic_DNA"/>
</dbReference>
<dbReference type="PANTHER" id="PTHR42801">
    <property type="entry name" value="THIOREDOXIN-DEPENDENT PEROXIDE REDUCTASE"/>
    <property type="match status" value="1"/>
</dbReference>
<comment type="function">
    <text evidence="1">Thiol-specific peroxidase that catalyzes the reduction of hydrogen peroxide and organic hydroperoxides to water and alcohols, respectively. Plays a role in cell protection against oxidative stress by detoxifying peroxides and as sensor of hydrogen peroxide-mediated signaling events.</text>
</comment>
<evidence type="ECO:0000313" key="15">
    <source>
        <dbReference type="EMBL" id="QEX16183.1"/>
    </source>
</evidence>
<dbReference type="PROSITE" id="PS51352">
    <property type="entry name" value="THIOREDOXIN_2"/>
    <property type="match status" value="1"/>
</dbReference>
<protein>
    <recommendedName>
        <fullName evidence="3">thioredoxin-dependent peroxiredoxin</fullName>
        <ecNumber evidence="3">1.11.1.24</ecNumber>
    </recommendedName>
    <alternativeName>
        <fullName evidence="9">Thioredoxin peroxidase</fullName>
    </alternativeName>
    <alternativeName>
        <fullName evidence="11">Thioredoxin-dependent peroxiredoxin Bcp</fullName>
    </alternativeName>
</protein>
<dbReference type="InterPro" id="IPR024706">
    <property type="entry name" value="Peroxiredoxin_AhpC-typ"/>
</dbReference>
<dbReference type="FunFam" id="3.40.30.10:FF:000007">
    <property type="entry name" value="Thioredoxin-dependent thiol peroxidase"/>
    <property type="match status" value="1"/>
</dbReference>
<comment type="catalytic activity">
    <reaction evidence="12">
        <text>a hydroperoxide + [thioredoxin]-dithiol = an alcohol + [thioredoxin]-disulfide + H2O</text>
        <dbReference type="Rhea" id="RHEA:62620"/>
        <dbReference type="Rhea" id="RHEA-COMP:10698"/>
        <dbReference type="Rhea" id="RHEA-COMP:10700"/>
        <dbReference type="ChEBI" id="CHEBI:15377"/>
        <dbReference type="ChEBI" id="CHEBI:29950"/>
        <dbReference type="ChEBI" id="CHEBI:30879"/>
        <dbReference type="ChEBI" id="CHEBI:35924"/>
        <dbReference type="ChEBI" id="CHEBI:50058"/>
        <dbReference type="EC" id="1.11.1.24"/>
    </reaction>
</comment>
<organism evidence="15 16">
    <name type="scientific">Hypericibacter terrae</name>
    <dbReference type="NCBI Taxonomy" id="2602015"/>
    <lineage>
        <taxon>Bacteria</taxon>
        <taxon>Pseudomonadati</taxon>
        <taxon>Pseudomonadota</taxon>
        <taxon>Alphaproteobacteria</taxon>
        <taxon>Rhodospirillales</taxon>
        <taxon>Dongiaceae</taxon>
        <taxon>Hypericibacter</taxon>
    </lineage>
</organism>
<evidence type="ECO:0000256" key="5">
    <source>
        <dbReference type="ARBA" id="ARBA00022862"/>
    </source>
</evidence>
<keyword evidence="7" id="KW-1015">Disulfide bond</keyword>
<dbReference type="PANTHER" id="PTHR42801:SF4">
    <property type="entry name" value="AHPC_TSA FAMILY PROTEIN"/>
    <property type="match status" value="1"/>
</dbReference>
<dbReference type="Gene3D" id="3.40.30.10">
    <property type="entry name" value="Glutaredoxin"/>
    <property type="match status" value="1"/>
</dbReference>
<dbReference type="GO" id="GO:0005737">
    <property type="term" value="C:cytoplasm"/>
    <property type="evidence" value="ECO:0007669"/>
    <property type="project" value="TreeGrafter"/>
</dbReference>
<dbReference type="InterPro" id="IPR036249">
    <property type="entry name" value="Thioredoxin-like_sf"/>
</dbReference>
<dbReference type="CDD" id="cd03017">
    <property type="entry name" value="PRX_BCP"/>
    <property type="match status" value="1"/>
</dbReference>
<comment type="subunit">
    <text evidence="2">Monomer.</text>
</comment>
<dbReference type="OrthoDB" id="9812811at2"/>